<evidence type="ECO:0000313" key="1">
    <source>
        <dbReference type="EMBL" id="CAL8123634.1"/>
    </source>
</evidence>
<dbReference type="SUPFAM" id="SSF56112">
    <property type="entry name" value="Protein kinase-like (PK-like)"/>
    <property type="match status" value="1"/>
</dbReference>
<protein>
    <recommendedName>
        <fullName evidence="3">CHK kinase-like domain-containing protein</fullName>
    </recommendedName>
</protein>
<keyword evidence="2" id="KW-1185">Reference proteome</keyword>
<dbReference type="PANTHER" id="PTHR11012:SF56">
    <property type="entry name" value="CHK KINASE-LIKE DOMAIN-CONTAINING PROTEIN-RELATED"/>
    <property type="match status" value="1"/>
</dbReference>
<dbReference type="Proteomes" id="UP001642540">
    <property type="component" value="Unassembled WGS sequence"/>
</dbReference>
<dbReference type="EMBL" id="CAXLJM020000068">
    <property type="protein sequence ID" value="CAL8123634.1"/>
    <property type="molecule type" value="Genomic_DNA"/>
</dbReference>
<accession>A0ABP1R9N4</accession>
<dbReference type="InterPro" id="IPR011009">
    <property type="entry name" value="Kinase-like_dom_sf"/>
</dbReference>
<proteinExistence type="predicted"/>
<sequence length="198" mass="23295">MGMNEIMFNVLNKVGYRINFFNSCWFKYHLKTDCRDYHNNNMMFLKDTTSEKIVGHIAIDLQMVNYNSPAIDLSVYLHASVNDKVRQDHLQEILTLYFSTLKETTKKLSHPMDLNFEEFYAIYQKKLKFGFWFGFCLASDARMEAMKDIDITEMEGLTDFSSQTDKLIQKWVEKNPDKGLESARKIVGLVNEYYSIIE</sequence>
<dbReference type="Pfam" id="PF02958">
    <property type="entry name" value="EcKL"/>
    <property type="match status" value="1"/>
</dbReference>
<comment type="caution">
    <text evidence="1">The sequence shown here is derived from an EMBL/GenBank/DDBJ whole genome shotgun (WGS) entry which is preliminary data.</text>
</comment>
<name>A0ABP1R9N4_9HEXA</name>
<organism evidence="1 2">
    <name type="scientific">Orchesella dallaii</name>
    <dbReference type="NCBI Taxonomy" id="48710"/>
    <lineage>
        <taxon>Eukaryota</taxon>
        <taxon>Metazoa</taxon>
        <taxon>Ecdysozoa</taxon>
        <taxon>Arthropoda</taxon>
        <taxon>Hexapoda</taxon>
        <taxon>Collembola</taxon>
        <taxon>Entomobryomorpha</taxon>
        <taxon>Entomobryoidea</taxon>
        <taxon>Orchesellidae</taxon>
        <taxon>Orchesellinae</taxon>
        <taxon>Orchesella</taxon>
    </lineage>
</organism>
<gene>
    <name evidence="1" type="ORF">ODALV1_LOCUS20257</name>
</gene>
<reference evidence="1 2" key="1">
    <citation type="submission" date="2024-08" db="EMBL/GenBank/DDBJ databases">
        <authorList>
            <person name="Cucini C."/>
            <person name="Frati F."/>
        </authorList>
    </citation>
    <scope>NUCLEOTIDE SEQUENCE [LARGE SCALE GENOMIC DNA]</scope>
</reference>
<dbReference type="PANTHER" id="PTHR11012">
    <property type="entry name" value="PROTEIN KINASE-LIKE DOMAIN-CONTAINING"/>
    <property type="match status" value="1"/>
</dbReference>
<dbReference type="InterPro" id="IPR004119">
    <property type="entry name" value="EcKL"/>
</dbReference>
<evidence type="ECO:0000313" key="2">
    <source>
        <dbReference type="Proteomes" id="UP001642540"/>
    </source>
</evidence>
<evidence type="ECO:0008006" key="3">
    <source>
        <dbReference type="Google" id="ProtNLM"/>
    </source>
</evidence>